<dbReference type="InterPro" id="IPR027417">
    <property type="entry name" value="P-loop_NTPase"/>
</dbReference>
<feature type="coiled-coil region" evidence="12">
    <location>
        <begin position="462"/>
        <end position="548"/>
    </location>
</feature>
<dbReference type="PROSITE" id="PS50067">
    <property type="entry name" value="KINESIN_MOTOR_2"/>
    <property type="match status" value="1"/>
</dbReference>
<evidence type="ECO:0000256" key="8">
    <source>
        <dbReference type="ARBA" id="ARBA00034704"/>
    </source>
</evidence>
<dbReference type="GO" id="GO:0005524">
    <property type="term" value="F:ATP binding"/>
    <property type="evidence" value="ECO:0007669"/>
    <property type="project" value="UniProtKB-UniRule"/>
</dbReference>
<dbReference type="Pfam" id="PF00225">
    <property type="entry name" value="Kinesin"/>
    <property type="match status" value="1"/>
</dbReference>
<name>A0AAV7FZ97_DENCH</name>
<dbReference type="EMBL" id="JAGFBR010000019">
    <property type="protein sequence ID" value="KAH0448717.1"/>
    <property type="molecule type" value="Genomic_DNA"/>
</dbReference>
<dbReference type="PANTHER" id="PTHR47970:SF2">
    <property type="entry name" value="KINESIN-LIKE PROTEIN KIN-5D"/>
    <property type="match status" value="1"/>
</dbReference>
<evidence type="ECO:0000256" key="3">
    <source>
        <dbReference type="ARBA" id="ARBA00022701"/>
    </source>
</evidence>
<keyword evidence="12" id="KW-0175">Coiled coil</keyword>
<dbReference type="InterPro" id="IPR047149">
    <property type="entry name" value="KIF11-like"/>
</dbReference>
<dbReference type="PROSITE" id="PS00411">
    <property type="entry name" value="KINESIN_MOTOR_1"/>
    <property type="match status" value="1"/>
</dbReference>
<dbReference type="PRINTS" id="PR00380">
    <property type="entry name" value="KINESINHEAVY"/>
</dbReference>
<dbReference type="CDD" id="cd01364">
    <property type="entry name" value="KISc_BimC_Eg5"/>
    <property type="match status" value="1"/>
</dbReference>
<feature type="region of interest" description="Disordered" evidence="13">
    <location>
        <begin position="1"/>
        <end position="102"/>
    </location>
</feature>
<protein>
    <recommendedName>
        <fullName evidence="11">Kinesin-like protein</fullName>
    </recommendedName>
</protein>
<keyword evidence="7" id="KW-0206">Cytoskeleton</keyword>
<dbReference type="InterPro" id="IPR019821">
    <property type="entry name" value="Kinesin_motor_CS"/>
</dbReference>
<dbReference type="InterPro" id="IPR001752">
    <property type="entry name" value="Kinesin_motor_dom"/>
</dbReference>
<keyword evidence="2" id="KW-0963">Cytoplasm</keyword>
<comment type="subcellular location">
    <subcellularLocation>
        <location evidence="1">Cytoplasm</location>
        <location evidence="1">Cytoskeleton</location>
        <location evidence="1">Spindle</location>
    </subcellularLocation>
</comment>
<proteinExistence type="inferred from homology"/>
<keyword evidence="6 10" id="KW-0505">Motor protein</keyword>
<dbReference type="GO" id="GO:0005876">
    <property type="term" value="C:spindle microtubule"/>
    <property type="evidence" value="ECO:0007669"/>
    <property type="project" value="TreeGrafter"/>
</dbReference>
<dbReference type="InterPro" id="IPR047241">
    <property type="entry name" value="KIF11-like_kin_motor_dom"/>
</dbReference>
<evidence type="ECO:0000256" key="2">
    <source>
        <dbReference type="ARBA" id="ARBA00022490"/>
    </source>
</evidence>
<comment type="function">
    <text evidence="9">Responsible for microtubule translocation. May be important for the organization of phragmoplast-specific arrays of microtubules. Plays an essential role in stabilizing the mitotic spindle. Required during mitotic cytokinesis.</text>
</comment>
<evidence type="ECO:0000256" key="4">
    <source>
        <dbReference type="ARBA" id="ARBA00022741"/>
    </source>
</evidence>
<feature type="compositionally biased region" description="Gly residues" evidence="13">
    <location>
        <begin position="1"/>
        <end position="11"/>
    </location>
</feature>
<evidence type="ECO:0000256" key="12">
    <source>
        <dbReference type="SAM" id="Coils"/>
    </source>
</evidence>
<dbReference type="Gene3D" id="3.40.850.10">
    <property type="entry name" value="Kinesin motor domain"/>
    <property type="match status" value="1"/>
</dbReference>
<dbReference type="GO" id="GO:0090307">
    <property type="term" value="P:mitotic spindle assembly"/>
    <property type="evidence" value="ECO:0007669"/>
    <property type="project" value="TreeGrafter"/>
</dbReference>
<keyword evidence="5 10" id="KW-0067">ATP-binding</keyword>
<gene>
    <name evidence="15" type="ORF">IEQ34_022517</name>
</gene>
<evidence type="ECO:0000259" key="14">
    <source>
        <dbReference type="PROSITE" id="PS50067"/>
    </source>
</evidence>
<dbReference type="GO" id="GO:0008017">
    <property type="term" value="F:microtubule binding"/>
    <property type="evidence" value="ECO:0007669"/>
    <property type="project" value="InterPro"/>
</dbReference>
<evidence type="ECO:0000256" key="10">
    <source>
        <dbReference type="PROSITE-ProRule" id="PRU00283"/>
    </source>
</evidence>
<dbReference type="AlphaFoldDB" id="A0AAV7FZ97"/>
<reference evidence="15 16" key="1">
    <citation type="journal article" date="2021" name="Hortic Res">
        <title>Chromosome-scale assembly of the Dendrobium chrysotoxum genome enhances the understanding of orchid evolution.</title>
        <authorList>
            <person name="Zhang Y."/>
            <person name="Zhang G.Q."/>
            <person name="Zhang D."/>
            <person name="Liu X.D."/>
            <person name="Xu X.Y."/>
            <person name="Sun W.H."/>
            <person name="Yu X."/>
            <person name="Zhu X."/>
            <person name="Wang Z.W."/>
            <person name="Zhao X."/>
            <person name="Zhong W.Y."/>
            <person name="Chen H."/>
            <person name="Yin W.L."/>
            <person name="Huang T."/>
            <person name="Niu S.C."/>
            <person name="Liu Z.J."/>
        </authorList>
    </citation>
    <scope>NUCLEOTIDE SEQUENCE [LARGE SCALE GENOMIC DNA]</scope>
    <source>
        <strain evidence="15">Lindl</strain>
    </source>
</reference>
<evidence type="ECO:0000256" key="7">
    <source>
        <dbReference type="ARBA" id="ARBA00023212"/>
    </source>
</evidence>
<feature type="domain" description="Kinesin motor" evidence="14">
    <location>
        <begin position="105"/>
        <end position="446"/>
    </location>
</feature>
<dbReference type="SUPFAM" id="SSF52540">
    <property type="entry name" value="P-loop containing nucleoside triphosphate hydrolases"/>
    <property type="match status" value="1"/>
</dbReference>
<evidence type="ECO:0000313" key="15">
    <source>
        <dbReference type="EMBL" id="KAH0448717.1"/>
    </source>
</evidence>
<dbReference type="FunFam" id="3.40.850.10:FF:000019">
    <property type="entry name" value="Kinesin-like protein KIN-5D"/>
    <property type="match status" value="1"/>
</dbReference>
<dbReference type="Proteomes" id="UP000775213">
    <property type="component" value="Unassembled WGS sequence"/>
</dbReference>
<accession>A0AAV7FZ97</accession>
<evidence type="ECO:0000256" key="1">
    <source>
        <dbReference type="ARBA" id="ARBA00004186"/>
    </source>
</evidence>
<dbReference type="GO" id="GO:0007018">
    <property type="term" value="P:microtubule-based movement"/>
    <property type="evidence" value="ECO:0007669"/>
    <property type="project" value="InterPro"/>
</dbReference>
<dbReference type="PANTHER" id="PTHR47970">
    <property type="entry name" value="KINESIN-LIKE PROTEIN KIF11"/>
    <property type="match status" value="1"/>
</dbReference>
<dbReference type="GO" id="GO:0008574">
    <property type="term" value="F:plus-end-directed microtubule motor activity"/>
    <property type="evidence" value="ECO:0007669"/>
    <property type="project" value="TreeGrafter"/>
</dbReference>
<dbReference type="GO" id="GO:0051231">
    <property type="term" value="P:spindle elongation"/>
    <property type="evidence" value="ECO:0007669"/>
    <property type="project" value="TreeGrafter"/>
</dbReference>
<dbReference type="InterPro" id="IPR036961">
    <property type="entry name" value="Kinesin_motor_dom_sf"/>
</dbReference>
<evidence type="ECO:0000256" key="13">
    <source>
        <dbReference type="SAM" id="MobiDB-lite"/>
    </source>
</evidence>
<keyword evidence="16" id="KW-1185">Reference proteome</keyword>
<keyword evidence="3 11" id="KW-0493">Microtubule</keyword>
<evidence type="ECO:0000256" key="11">
    <source>
        <dbReference type="RuleBase" id="RU000394"/>
    </source>
</evidence>
<feature type="binding site" evidence="10">
    <location>
        <begin position="190"/>
        <end position="197"/>
    </location>
    <ligand>
        <name>ATP</name>
        <dbReference type="ChEBI" id="CHEBI:30616"/>
    </ligand>
</feature>
<evidence type="ECO:0000313" key="16">
    <source>
        <dbReference type="Proteomes" id="UP000775213"/>
    </source>
</evidence>
<evidence type="ECO:0000256" key="6">
    <source>
        <dbReference type="ARBA" id="ARBA00023175"/>
    </source>
</evidence>
<dbReference type="SMART" id="SM00129">
    <property type="entry name" value="KISc"/>
    <property type="match status" value="1"/>
</dbReference>
<organism evidence="15 16">
    <name type="scientific">Dendrobium chrysotoxum</name>
    <name type="common">Orchid</name>
    <dbReference type="NCBI Taxonomy" id="161865"/>
    <lineage>
        <taxon>Eukaryota</taxon>
        <taxon>Viridiplantae</taxon>
        <taxon>Streptophyta</taxon>
        <taxon>Embryophyta</taxon>
        <taxon>Tracheophyta</taxon>
        <taxon>Spermatophyta</taxon>
        <taxon>Magnoliopsida</taxon>
        <taxon>Liliopsida</taxon>
        <taxon>Asparagales</taxon>
        <taxon>Orchidaceae</taxon>
        <taxon>Epidendroideae</taxon>
        <taxon>Malaxideae</taxon>
        <taxon>Dendrobiinae</taxon>
        <taxon>Dendrobium</taxon>
    </lineage>
</organism>
<keyword evidence="4 10" id="KW-0547">Nucleotide-binding</keyword>
<sequence>MKVGLKSGGGRQSAAGRWSDKGRRGFSGGGARAPEALELSPIFSKRSSQEDLDSPSGLLMDNSQRKGGLIPVSPKTPRSSDRSSRGANDTSSNSNSKHDKDKGVNIQVIVRCRPLNDDEVSNTPVVISCNEQRREISAVQNIANKQIDKTFTFDKVFGPSSLQNDLFEQAVSPIVREVLEGYNCTIFAYGQTGTGKTYTMEGGAVNAKNGEFPNDAGVIPRSIRQIFDKLEAQNSEYSMKVSFLELYNEEITDLLAPEEPRLLEDKSKKPIALMEDGKGGVIVRGLEEEIVATTGEIYRILEKGSSKRRTAETLLNKQSSRSHSIFSITIHMKECTPEGEEMIKCGRLNLVDLAGSENISRSGARDNRAREAGEINKSLLTLGRVINALVDHSGHVPYRDSKLTRLLRDSLGGKTKTCIVATISPSIHCLEETLNTLDYAHRAKNIKNKPEVNQKMMKSALIKDLYSEIDRLKQELYAAREKNGIYIPKDWFVQDEALKKAMSEKLESLEVELEVRDKRQLDETEHSLSDLEQRYKQANLIIKEKEYLISNLLQYDEEHIEIALALRIELEDAAEDFYGVCSKIERKNKIEDGNKMILQRFHSHLTEQLGLLHSTVSTSLTQQENHLKQMEEEVRSFVSAKIKTTKELHEWLERLKDVYGNGIRTMDGFAGELKQKSLSTFGKLNSQILMHYSGLEYCLKNITQEGNQLLNELQTTLSMMEDKVVSFTRQQHEVGSYY</sequence>
<evidence type="ECO:0000256" key="5">
    <source>
        <dbReference type="ARBA" id="ARBA00022840"/>
    </source>
</evidence>
<dbReference type="GO" id="GO:0072686">
    <property type="term" value="C:mitotic spindle"/>
    <property type="evidence" value="ECO:0007669"/>
    <property type="project" value="TreeGrafter"/>
</dbReference>
<comment type="caution">
    <text evidence="15">The sequence shown here is derived from an EMBL/GenBank/DDBJ whole genome shotgun (WGS) entry which is preliminary data.</text>
</comment>
<evidence type="ECO:0000256" key="9">
    <source>
        <dbReference type="ARBA" id="ARBA00046159"/>
    </source>
</evidence>
<comment type="similarity">
    <text evidence="8">Belongs to the TRAFAC class myosin-kinesin ATPase superfamily. Kinesin family. KIN-5/BimC subfamily.</text>
</comment>